<proteinExistence type="predicted"/>
<sequence length="324" mass="33623">MTLLYFTIANLVVAVTASPANAIPPNPTYPLTDYCQFQCSVDESYDIIWFKGANGSTNYSGGCKITNQYCQISCPVDLQPVANLLKTYQGKKDYSFECSKTAAPPPKTQPPPVQAPGQPAVPPANQGPVQPVQPAAPPANQGPVQPPVQPVQPVQPAAPPSTQGPVQPVQPVQPAAPPSTQGPVQPVQPVQPAPPTIQPGPLPYYPPYTPPASKPTKGCSTCGGSNSGPPPPSSPAPKPVVAPAKPAACIRNGSPCDTSKGPGCCSGCFVKAGTIRSVSKQSFAKAGAIRSVSSKRISHAHKKDLALRTVFLSKQESPSLKSPY</sequence>
<evidence type="ECO:0000313" key="4">
    <source>
        <dbReference type="Proteomes" id="UP000298493"/>
    </source>
</evidence>
<feature type="compositionally biased region" description="Pro residues" evidence="1">
    <location>
        <begin position="103"/>
        <end position="122"/>
    </location>
</feature>
<feature type="chain" id="PRO_5021477730" evidence="2">
    <location>
        <begin position="23"/>
        <end position="324"/>
    </location>
</feature>
<feature type="compositionally biased region" description="Pro residues" evidence="1">
    <location>
        <begin position="189"/>
        <end position="213"/>
    </location>
</feature>
<gene>
    <name evidence="3" type="ORF">E6O75_ATG10877</name>
</gene>
<organism evidence="3 4">
    <name type="scientific">Venturia nashicola</name>
    <dbReference type="NCBI Taxonomy" id="86259"/>
    <lineage>
        <taxon>Eukaryota</taxon>
        <taxon>Fungi</taxon>
        <taxon>Dikarya</taxon>
        <taxon>Ascomycota</taxon>
        <taxon>Pezizomycotina</taxon>
        <taxon>Dothideomycetes</taxon>
        <taxon>Pleosporomycetidae</taxon>
        <taxon>Venturiales</taxon>
        <taxon>Venturiaceae</taxon>
        <taxon>Venturia</taxon>
    </lineage>
</organism>
<keyword evidence="4" id="KW-1185">Reference proteome</keyword>
<evidence type="ECO:0000256" key="2">
    <source>
        <dbReference type="SAM" id="SignalP"/>
    </source>
</evidence>
<keyword evidence="2" id="KW-0732">Signal</keyword>
<reference evidence="3 4" key="1">
    <citation type="submission" date="2019-04" db="EMBL/GenBank/DDBJ databases">
        <title>High contiguity whole genome sequence and gene annotation resource for two Venturia nashicola isolates.</title>
        <authorList>
            <person name="Prokchorchik M."/>
            <person name="Won K."/>
            <person name="Lee Y."/>
            <person name="Choi E.D."/>
            <person name="Segonzac C."/>
            <person name="Sohn K.H."/>
        </authorList>
    </citation>
    <scope>NUCLEOTIDE SEQUENCE [LARGE SCALE GENOMIC DNA]</scope>
    <source>
        <strain evidence="3 4">PRI2</strain>
    </source>
</reference>
<comment type="caution">
    <text evidence="3">The sequence shown here is derived from an EMBL/GenBank/DDBJ whole genome shotgun (WGS) entry which is preliminary data.</text>
</comment>
<dbReference type="STRING" id="86259.A0A4Z1P0I2"/>
<feature type="compositionally biased region" description="Low complexity" evidence="1">
    <location>
        <begin position="151"/>
        <end position="188"/>
    </location>
</feature>
<name>A0A4Z1P0I2_9PEZI</name>
<accession>A0A4Z1P0I2</accession>
<feature type="signal peptide" evidence="2">
    <location>
        <begin position="1"/>
        <end position="22"/>
    </location>
</feature>
<evidence type="ECO:0000313" key="3">
    <source>
        <dbReference type="EMBL" id="TID22083.1"/>
    </source>
</evidence>
<evidence type="ECO:0000256" key="1">
    <source>
        <dbReference type="SAM" id="MobiDB-lite"/>
    </source>
</evidence>
<dbReference type="Proteomes" id="UP000298493">
    <property type="component" value="Unassembled WGS sequence"/>
</dbReference>
<feature type="compositionally biased region" description="Pro residues" evidence="1">
    <location>
        <begin position="228"/>
        <end position="240"/>
    </location>
</feature>
<feature type="region of interest" description="Disordered" evidence="1">
    <location>
        <begin position="99"/>
        <end position="243"/>
    </location>
</feature>
<protein>
    <submittedName>
        <fullName evidence="3">Uncharacterized protein</fullName>
    </submittedName>
</protein>
<feature type="compositionally biased region" description="Low complexity" evidence="1">
    <location>
        <begin position="123"/>
        <end position="143"/>
    </location>
</feature>
<dbReference type="EMBL" id="SNSC02000008">
    <property type="protein sequence ID" value="TID22083.1"/>
    <property type="molecule type" value="Genomic_DNA"/>
</dbReference>
<dbReference type="AlphaFoldDB" id="A0A4Z1P0I2"/>